<dbReference type="PANTHER" id="PTHR24305">
    <property type="entry name" value="CYTOCHROME P450"/>
    <property type="match status" value="1"/>
</dbReference>
<evidence type="ECO:0000256" key="5">
    <source>
        <dbReference type="ARBA" id="ARBA00023004"/>
    </source>
</evidence>
<evidence type="ECO:0000256" key="6">
    <source>
        <dbReference type="PIRSR" id="PIRSR602401-1"/>
    </source>
</evidence>
<dbReference type="InterPro" id="IPR001128">
    <property type="entry name" value="Cyt_P450"/>
</dbReference>
<comment type="caution">
    <text evidence="8">The sequence shown here is derived from an EMBL/GenBank/DDBJ whole genome shotgun (WGS) entry which is preliminary data.</text>
</comment>
<dbReference type="PRINTS" id="PR00463">
    <property type="entry name" value="EP450I"/>
</dbReference>
<comment type="cofactor">
    <cofactor evidence="1 6">
        <name>heme</name>
        <dbReference type="ChEBI" id="CHEBI:30413"/>
    </cofactor>
</comment>
<evidence type="ECO:0000313" key="8">
    <source>
        <dbReference type="EMBL" id="KAK2615984.1"/>
    </source>
</evidence>
<evidence type="ECO:0000256" key="4">
    <source>
        <dbReference type="ARBA" id="ARBA00022723"/>
    </source>
</evidence>
<dbReference type="GO" id="GO:0016705">
    <property type="term" value="F:oxidoreductase activity, acting on paired donors, with incorporation or reduction of molecular oxygen"/>
    <property type="evidence" value="ECO:0007669"/>
    <property type="project" value="InterPro"/>
</dbReference>
<protein>
    <submittedName>
        <fullName evidence="8">Uncharacterized protein</fullName>
    </submittedName>
</protein>
<accession>A0AAD9SUT0</accession>
<feature type="binding site" description="axial binding residue" evidence="6">
    <location>
        <position position="415"/>
    </location>
    <ligand>
        <name>heme</name>
        <dbReference type="ChEBI" id="CHEBI:30413"/>
    </ligand>
    <ligandPart>
        <name>Fe</name>
        <dbReference type="ChEBI" id="CHEBI:18248"/>
    </ligandPart>
</feature>
<keyword evidence="4 6" id="KW-0479">Metal-binding</keyword>
<proteinExistence type="inferred from homology"/>
<dbReference type="InterPro" id="IPR050121">
    <property type="entry name" value="Cytochrome_P450_monoxygenase"/>
</dbReference>
<keyword evidence="5 6" id="KW-0408">Iron</keyword>
<evidence type="ECO:0000313" key="9">
    <source>
        <dbReference type="Proteomes" id="UP001265746"/>
    </source>
</evidence>
<dbReference type="Pfam" id="PF00067">
    <property type="entry name" value="p450"/>
    <property type="match status" value="1"/>
</dbReference>
<dbReference type="GO" id="GO:0020037">
    <property type="term" value="F:heme binding"/>
    <property type="evidence" value="ECO:0007669"/>
    <property type="project" value="InterPro"/>
</dbReference>
<dbReference type="PANTHER" id="PTHR24305:SF210">
    <property type="entry name" value="CYTOCHROME P450 MONOOXYGENASE ASQL-RELATED"/>
    <property type="match status" value="1"/>
</dbReference>
<name>A0AAD9SUT0_PHOAM</name>
<dbReference type="Proteomes" id="UP001265746">
    <property type="component" value="Unassembled WGS sequence"/>
</dbReference>
<dbReference type="CDD" id="cd11058">
    <property type="entry name" value="CYP60B-like"/>
    <property type="match status" value="1"/>
</dbReference>
<dbReference type="InterPro" id="IPR017972">
    <property type="entry name" value="Cyt_P450_CS"/>
</dbReference>
<organism evidence="8 9">
    <name type="scientific">Phomopsis amygdali</name>
    <name type="common">Fusicoccum amygdali</name>
    <dbReference type="NCBI Taxonomy" id="1214568"/>
    <lineage>
        <taxon>Eukaryota</taxon>
        <taxon>Fungi</taxon>
        <taxon>Dikarya</taxon>
        <taxon>Ascomycota</taxon>
        <taxon>Pezizomycotina</taxon>
        <taxon>Sordariomycetes</taxon>
        <taxon>Sordariomycetidae</taxon>
        <taxon>Diaporthales</taxon>
        <taxon>Diaporthaceae</taxon>
        <taxon>Diaporthe</taxon>
    </lineage>
</organism>
<dbReference type="EMBL" id="JAUJFL010000001">
    <property type="protein sequence ID" value="KAK2615984.1"/>
    <property type="molecule type" value="Genomic_DNA"/>
</dbReference>
<dbReference type="GO" id="GO:0005506">
    <property type="term" value="F:iron ion binding"/>
    <property type="evidence" value="ECO:0007669"/>
    <property type="project" value="InterPro"/>
</dbReference>
<dbReference type="GO" id="GO:0004497">
    <property type="term" value="F:monooxygenase activity"/>
    <property type="evidence" value="ECO:0007669"/>
    <property type="project" value="UniProtKB-KW"/>
</dbReference>
<reference evidence="8" key="1">
    <citation type="submission" date="2023-06" db="EMBL/GenBank/DDBJ databases">
        <authorList>
            <person name="Noh H."/>
        </authorList>
    </citation>
    <scope>NUCLEOTIDE SEQUENCE</scope>
    <source>
        <strain evidence="8">DUCC20226</strain>
    </source>
</reference>
<keyword evidence="3 6" id="KW-0349">Heme</keyword>
<dbReference type="AlphaFoldDB" id="A0AAD9SUT0"/>
<evidence type="ECO:0000256" key="2">
    <source>
        <dbReference type="ARBA" id="ARBA00010617"/>
    </source>
</evidence>
<dbReference type="SUPFAM" id="SSF48264">
    <property type="entry name" value="Cytochrome P450"/>
    <property type="match status" value="1"/>
</dbReference>
<evidence type="ECO:0000256" key="7">
    <source>
        <dbReference type="RuleBase" id="RU000461"/>
    </source>
</evidence>
<keyword evidence="7" id="KW-0503">Monooxygenase</keyword>
<keyword evidence="7" id="KW-0560">Oxidoreductase</keyword>
<evidence type="ECO:0000256" key="3">
    <source>
        <dbReference type="ARBA" id="ARBA00022617"/>
    </source>
</evidence>
<comment type="similarity">
    <text evidence="2 7">Belongs to the cytochrome P450 family.</text>
</comment>
<evidence type="ECO:0000256" key="1">
    <source>
        <dbReference type="ARBA" id="ARBA00001971"/>
    </source>
</evidence>
<keyword evidence="9" id="KW-1185">Reference proteome</keyword>
<gene>
    <name evidence="8" type="ORF">N8I77_002704</name>
</gene>
<dbReference type="PROSITE" id="PS00086">
    <property type="entry name" value="CYTOCHROME_P450"/>
    <property type="match status" value="1"/>
</dbReference>
<dbReference type="Gene3D" id="1.10.630.10">
    <property type="entry name" value="Cytochrome P450"/>
    <property type="match status" value="1"/>
</dbReference>
<dbReference type="InterPro" id="IPR002401">
    <property type="entry name" value="Cyt_P450_E_grp-I"/>
</dbReference>
<sequence length="475" mass="53396">MVLVLYVLAKCVYMLFFHPLAKYPGPRLAAVSEIWNPWLLASGRVCLIMQDLHRKHGDIVRVGPNALSFATPESYVAIYGHPKQGEKKFIKAAVYDKGERRIANVRDPAEHAQQRKLLSNAFSARALRDQEVVIHRYLDLLVQQLCKLGSGGLQPVDMTAAYNWLTFDVIGDLAFGEPFGAVAEASSYWSSLILDAILWAGVVHLMKRNPLFRLILPFFWPKGMGEKLEKHKELARRKAKKRLELGTSLNRQDFFSHLIKDNILTEKSLVGNARSLLVAGSETTASGLAGITYYLLKNPVCLAKLYQEIRSTFNSYEAITGDSTAALPYLHGVLEEGLRLFPPVAFGLPRDCPGTVIDGVYIPEGVVVSTENYALSHDPRYWVDPESFRPERWFGEGLGDDKRAFQPFSTGPRACLGVNLAYLEMRVAIAKILFTYDLEMVSQIEDWSKACKSYGMWKKPELLVKFHPRLTTQGL</sequence>
<dbReference type="InterPro" id="IPR036396">
    <property type="entry name" value="Cyt_P450_sf"/>
</dbReference>
<dbReference type="PRINTS" id="PR00385">
    <property type="entry name" value="P450"/>
</dbReference>